<organism evidence="1 2">
    <name type="scientific">Batillaria attramentaria</name>
    <dbReference type="NCBI Taxonomy" id="370345"/>
    <lineage>
        <taxon>Eukaryota</taxon>
        <taxon>Metazoa</taxon>
        <taxon>Spiralia</taxon>
        <taxon>Lophotrochozoa</taxon>
        <taxon>Mollusca</taxon>
        <taxon>Gastropoda</taxon>
        <taxon>Caenogastropoda</taxon>
        <taxon>Sorbeoconcha</taxon>
        <taxon>Cerithioidea</taxon>
        <taxon>Batillariidae</taxon>
        <taxon>Batillaria</taxon>
    </lineage>
</organism>
<feature type="non-terminal residue" evidence="1">
    <location>
        <position position="1"/>
    </location>
</feature>
<gene>
    <name evidence="1" type="ORF">BaRGS_00038875</name>
</gene>
<proteinExistence type="predicted"/>
<accession>A0ABD0J4W3</accession>
<protein>
    <submittedName>
        <fullName evidence="1">Uncharacterized protein</fullName>
    </submittedName>
</protein>
<evidence type="ECO:0000313" key="1">
    <source>
        <dbReference type="EMBL" id="KAK7460707.1"/>
    </source>
</evidence>
<keyword evidence="2" id="KW-1185">Reference proteome</keyword>
<name>A0ABD0J4W3_9CAEN</name>
<dbReference type="EMBL" id="JACVVK020000649">
    <property type="protein sequence ID" value="KAK7460707.1"/>
    <property type="molecule type" value="Genomic_DNA"/>
</dbReference>
<dbReference type="AlphaFoldDB" id="A0ABD0J4W3"/>
<dbReference type="Proteomes" id="UP001519460">
    <property type="component" value="Unassembled WGS sequence"/>
</dbReference>
<evidence type="ECO:0000313" key="2">
    <source>
        <dbReference type="Proteomes" id="UP001519460"/>
    </source>
</evidence>
<sequence>QNRHSNPPDRQRIPDELTGFYVPKSAFGFLGIKTLVPPEVKTQQMGKSERHSGYLGLTPLLFITQCWAGDPPEVLEHSPAKETRKDDAVVGADVTFHKYDFLREREVQLSRRMA</sequence>
<comment type="caution">
    <text evidence="1">The sequence shown here is derived from an EMBL/GenBank/DDBJ whole genome shotgun (WGS) entry which is preliminary data.</text>
</comment>
<reference evidence="1 2" key="1">
    <citation type="journal article" date="2023" name="Sci. Data">
        <title>Genome assembly of the Korean intertidal mud-creeper Batillaria attramentaria.</title>
        <authorList>
            <person name="Patra A.K."/>
            <person name="Ho P.T."/>
            <person name="Jun S."/>
            <person name="Lee S.J."/>
            <person name="Kim Y."/>
            <person name="Won Y.J."/>
        </authorList>
    </citation>
    <scope>NUCLEOTIDE SEQUENCE [LARGE SCALE GENOMIC DNA]</scope>
    <source>
        <strain evidence="1">Wonlab-2016</strain>
    </source>
</reference>